<feature type="compositionally biased region" description="Polar residues" evidence="1">
    <location>
        <begin position="324"/>
        <end position="339"/>
    </location>
</feature>
<keyword evidence="3" id="KW-1185">Reference proteome</keyword>
<feature type="region of interest" description="Disordered" evidence="1">
    <location>
        <begin position="287"/>
        <end position="348"/>
    </location>
</feature>
<feature type="compositionally biased region" description="Basic and acidic residues" evidence="1">
    <location>
        <begin position="311"/>
        <end position="323"/>
    </location>
</feature>
<dbReference type="AlphaFoldDB" id="A0AAE1HD49"/>
<reference evidence="2" key="2">
    <citation type="journal article" date="2023" name="BMC Genomics">
        <title>Pest status, molecular evolution, and epigenetic factors derived from the genome assembly of Frankliniella fusca, a thysanopteran phytovirus vector.</title>
        <authorList>
            <person name="Catto M.A."/>
            <person name="Labadie P.E."/>
            <person name="Jacobson A.L."/>
            <person name="Kennedy G.G."/>
            <person name="Srinivasan R."/>
            <person name="Hunt B.G."/>
        </authorList>
    </citation>
    <scope>NUCLEOTIDE SEQUENCE</scope>
    <source>
        <strain evidence="2">PL_HMW_Pooled</strain>
    </source>
</reference>
<dbReference type="Proteomes" id="UP001219518">
    <property type="component" value="Unassembled WGS sequence"/>
</dbReference>
<proteinExistence type="predicted"/>
<comment type="caution">
    <text evidence="2">The sequence shown here is derived from an EMBL/GenBank/DDBJ whole genome shotgun (WGS) entry which is preliminary data.</text>
</comment>
<feature type="compositionally biased region" description="Low complexity" evidence="1">
    <location>
        <begin position="287"/>
        <end position="301"/>
    </location>
</feature>
<protein>
    <submittedName>
        <fullName evidence="2">Neurofilament medium polypeptide</fullName>
    </submittedName>
</protein>
<reference evidence="2" key="1">
    <citation type="submission" date="2021-07" db="EMBL/GenBank/DDBJ databases">
        <authorList>
            <person name="Catto M.A."/>
            <person name="Jacobson A."/>
            <person name="Kennedy G."/>
            <person name="Labadie P."/>
            <person name="Hunt B.G."/>
            <person name="Srinivasan R."/>
        </authorList>
    </citation>
    <scope>NUCLEOTIDE SEQUENCE</scope>
    <source>
        <strain evidence="2">PL_HMW_Pooled</strain>
        <tissue evidence="2">Head</tissue>
    </source>
</reference>
<evidence type="ECO:0000256" key="1">
    <source>
        <dbReference type="SAM" id="MobiDB-lite"/>
    </source>
</evidence>
<dbReference type="EMBL" id="JAHWGI010000970">
    <property type="protein sequence ID" value="KAK3919135.1"/>
    <property type="molecule type" value="Genomic_DNA"/>
</dbReference>
<feature type="non-terminal residue" evidence="2">
    <location>
        <position position="1"/>
    </location>
</feature>
<evidence type="ECO:0000313" key="3">
    <source>
        <dbReference type="Proteomes" id="UP001219518"/>
    </source>
</evidence>
<feature type="region of interest" description="Disordered" evidence="1">
    <location>
        <begin position="616"/>
        <end position="691"/>
    </location>
</feature>
<evidence type="ECO:0000313" key="2">
    <source>
        <dbReference type="EMBL" id="KAK3919135.1"/>
    </source>
</evidence>
<sequence length="691" mass="78091">MNTPFLHLSWAFFVSLLYQERRVHFVSMKLNANVTLCQMAETFISVFPFCTHQSHYISLLGNHLMFFAYSFQFAIVKFLSTDVDPSEYIDISLASWIIGDLDDNMKGKMYWPPKNVTNHVKFQHPFNPDWCKTDVQVLRFYETYAKARNSVKKFEDDSHYETEPEGIQTKRRRIQNKKYISDSSDDEPVHKLSTAVIPAPPMVVRNTSKTVKGLGLSTSELKKKEREEVMEKLKAARAKAASKLGSTSQRSPWKISALDETAPYKTMEDSSANAFNTESMNVLSSCSIQQGTTQHTTQSHHSPQRSNPSEHSPHRSNPSEHSPRSNPSQHSPPWSNLDTPQKLPSCHGTPRSDISFTYVSPNCTTLLNDTLSLHSQHSTPNCVHDNEQISSLPNRAEMLSKSDEKRILDYKSIPVNKSFSLSPKSARAVSLSLQKTQSSDGRRRLFSSEEDSIKDQLSSFKISLESLETISRKNAAKLDILLMNQSRIVKSMIPSERRITAPPNMPCLPLESKKALDMYESFLKESDVNLAAVCDYMSNFIRSSVVDPERASARSILTKLLSNNLAKEMNLQGGNNKIAFRSLHLYKVFLGTLQTAFPKSDLSAAEDALQKWLKDAKQRKQLPQPKSPRSKSPRSKSPRSKSPRSKSPRSKSPRSKSPRSKSPRSKSPRSKFPRSKSSKSESSRSKSPKFM</sequence>
<accession>A0AAE1HD49</accession>
<name>A0AAE1HD49_9NEOP</name>
<organism evidence="2 3">
    <name type="scientific">Frankliniella fusca</name>
    <dbReference type="NCBI Taxonomy" id="407009"/>
    <lineage>
        <taxon>Eukaryota</taxon>
        <taxon>Metazoa</taxon>
        <taxon>Ecdysozoa</taxon>
        <taxon>Arthropoda</taxon>
        <taxon>Hexapoda</taxon>
        <taxon>Insecta</taxon>
        <taxon>Pterygota</taxon>
        <taxon>Neoptera</taxon>
        <taxon>Paraneoptera</taxon>
        <taxon>Thysanoptera</taxon>
        <taxon>Terebrantia</taxon>
        <taxon>Thripoidea</taxon>
        <taxon>Thripidae</taxon>
        <taxon>Frankliniella</taxon>
    </lineage>
</organism>
<gene>
    <name evidence="2" type="ORF">KUF71_008284</name>
</gene>
<feature type="compositionally biased region" description="Basic residues" evidence="1">
    <location>
        <begin position="628"/>
        <end position="677"/>
    </location>
</feature>